<name>A0AAW5WYK6_9LACO</name>
<dbReference type="EMBL" id="JAKHEY010000009">
    <property type="protein sequence ID" value="MCZ9678664.1"/>
    <property type="molecule type" value="Genomic_DNA"/>
</dbReference>
<dbReference type="Proteomes" id="UP001211420">
    <property type="component" value="Unassembled WGS sequence"/>
</dbReference>
<dbReference type="AlphaFoldDB" id="A0AAW5WYK6"/>
<evidence type="ECO:0000313" key="4">
    <source>
        <dbReference type="Proteomes" id="UP001211566"/>
    </source>
</evidence>
<sequence>MNVLKKQLEKENVSAYSVSKKANIPYTTINNALKDSKKLDGQTVKVLKAAALAINRTPGQLLDELIKLDEKIKR</sequence>
<keyword evidence="3" id="KW-1185">Reference proteome</keyword>
<reference evidence="2" key="1">
    <citation type="submission" date="2022-01" db="EMBL/GenBank/DDBJ databases">
        <title>STING isolate genome collection.</title>
        <authorList>
            <person name="France M."/>
            <person name="Rutt L."/>
            <person name="Humphrys M."/>
            <person name="Ravel J."/>
        </authorList>
    </citation>
    <scope>NUCLEOTIDE SEQUENCE</scope>
    <source>
        <strain evidence="2">C0081E5</strain>
    </source>
</reference>
<gene>
    <name evidence="1" type="ORF">L2772_06440</name>
    <name evidence="2" type="ORF">L2Z99_06135</name>
</gene>
<evidence type="ECO:0000313" key="3">
    <source>
        <dbReference type="Proteomes" id="UP001211420"/>
    </source>
</evidence>
<comment type="caution">
    <text evidence="2">The sequence shown here is derived from an EMBL/GenBank/DDBJ whole genome shotgun (WGS) entry which is preliminary data.</text>
</comment>
<dbReference type="EMBL" id="JAKHPW010000008">
    <property type="protein sequence ID" value="MCZ3622510.1"/>
    <property type="molecule type" value="Genomic_DNA"/>
</dbReference>
<evidence type="ECO:0000313" key="2">
    <source>
        <dbReference type="EMBL" id="MCZ9678664.1"/>
    </source>
</evidence>
<evidence type="ECO:0000313" key="1">
    <source>
        <dbReference type="EMBL" id="MCZ3622510.1"/>
    </source>
</evidence>
<accession>A0AAW5WYK6</accession>
<reference evidence="1 3" key="2">
    <citation type="submission" date="2022-01" db="EMBL/GenBank/DDBJ databases">
        <title>VMRC isolate genome collection.</title>
        <authorList>
            <person name="France M."/>
            <person name="Rutt L."/>
            <person name="Humphrys M."/>
            <person name="Ravel J."/>
        </authorList>
    </citation>
    <scope>NUCLEOTIDE SEQUENCE [LARGE SCALE GENOMIC DNA]</scope>
    <source>
        <strain evidence="1 3">C0172B4</strain>
    </source>
</reference>
<dbReference type="RefSeq" id="WP_048587927.1">
    <property type="nucleotide sequence ID" value="NZ_JAKHEY010000009.1"/>
</dbReference>
<organism evidence="2 4">
    <name type="scientific">Lactobacillus mulieris</name>
    <dbReference type="NCBI Taxonomy" id="2508708"/>
    <lineage>
        <taxon>Bacteria</taxon>
        <taxon>Bacillati</taxon>
        <taxon>Bacillota</taxon>
        <taxon>Bacilli</taxon>
        <taxon>Lactobacillales</taxon>
        <taxon>Lactobacillaceae</taxon>
        <taxon>Lactobacillus</taxon>
    </lineage>
</organism>
<dbReference type="Proteomes" id="UP001211566">
    <property type="component" value="Unassembled WGS sequence"/>
</dbReference>
<evidence type="ECO:0008006" key="5">
    <source>
        <dbReference type="Google" id="ProtNLM"/>
    </source>
</evidence>
<protein>
    <recommendedName>
        <fullName evidence="5">HTH cro/C1-type domain-containing protein</fullName>
    </recommendedName>
</protein>
<proteinExistence type="predicted"/>